<evidence type="ECO:0000313" key="2">
    <source>
        <dbReference type="Proteomes" id="UP001303473"/>
    </source>
</evidence>
<comment type="caution">
    <text evidence="1">The sequence shown here is derived from an EMBL/GenBank/DDBJ whole genome shotgun (WGS) entry which is preliminary data.</text>
</comment>
<keyword evidence="2" id="KW-1185">Reference proteome</keyword>
<reference evidence="2" key="1">
    <citation type="journal article" date="2023" name="Mol. Phylogenet. Evol.">
        <title>Genome-scale phylogeny and comparative genomics of the fungal order Sordariales.</title>
        <authorList>
            <person name="Hensen N."/>
            <person name="Bonometti L."/>
            <person name="Westerberg I."/>
            <person name="Brannstrom I.O."/>
            <person name="Guillou S."/>
            <person name="Cros-Aarteil S."/>
            <person name="Calhoun S."/>
            <person name="Haridas S."/>
            <person name="Kuo A."/>
            <person name="Mondo S."/>
            <person name="Pangilinan J."/>
            <person name="Riley R."/>
            <person name="LaButti K."/>
            <person name="Andreopoulos B."/>
            <person name="Lipzen A."/>
            <person name="Chen C."/>
            <person name="Yan M."/>
            <person name="Daum C."/>
            <person name="Ng V."/>
            <person name="Clum A."/>
            <person name="Steindorff A."/>
            <person name="Ohm R.A."/>
            <person name="Martin F."/>
            <person name="Silar P."/>
            <person name="Natvig D.O."/>
            <person name="Lalanne C."/>
            <person name="Gautier V."/>
            <person name="Ament-Velasquez S.L."/>
            <person name="Kruys A."/>
            <person name="Hutchinson M.I."/>
            <person name="Powell A.J."/>
            <person name="Barry K."/>
            <person name="Miller A.N."/>
            <person name="Grigoriev I.V."/>
            <person name="Debuchy R."/>
            <person name="Gladieux P."/>
            <person name="Hiltunen Thoren M."/>
            <person name="Johannesson H."/>
        </authorList>
    </citation>
    <scope>NUCLEOTIDE SEQUENCE [LARGE SCALE GENOMIC DNA]</scope>
    <source>
        <strain evidence="2">CBS 340.73</strain>
    </source>
</reference>
<protein>
    <submittedName>
        <fullName evidence="1">Uncharacterized protein</fullName>
    </submittedName>
</protein>
<accession>A0AAN6N0N9</accession>
<organism evidence="1 2">
    <name type="scientific">Diplogelasinospora grovesii</name>
    <dbReference type="NCBI Taxonomy" id="303347"/>
    <lineage>
        <taxon>Eukaryota</taxon>
        <taxon>Fungi</taxon>
        <taxon>Dikarya</taxon>
        <taxon>Ascomycota</taxon>
        <taxon>Pezizomycotina</taxon>
        <taxon>Sordariomycetes</taxon>
        <taxon>Sordariomycetidae</taxon>
        <taxon>Sordariales</taxon>
        <taxon>Diplogelasinosporaceae</taxon>
        <taxon>Diplogelasinospora</taxon>
    </lineage>
</organism>
<dbReference type="Proteomes" id="UP001303473">
    <property type="component" value="Unassembled WGS sequence"/>
</dbReference>
<gene>
    <name evidence="1" type="ORF">QBC46DRAFT_396957</name>
</gene>
<evidence type="ECO:0000313" key="1">
    <source>
        <dbReference type="EMBL" id="KAK3935693.1"/>
    </source>
</evidence>
<proteinExistence type="predicted"/>
<dbReference type="AlphaFoldDB" id="A0AAN6N0N9"/>
<name>A0AAN6N0N9_9PEZI</name>
<dbReference type="EMBL" id="MU853912">
    <property type="protein sequence ID" value="KAK3935693.1"/>
    <property type="molecule type" value="Genomic_DNA"/>
</dbReference>
<sequence>MYEIGWYVRWSARICNHRRWNTEYQFLLPNIANLAVKSDHYVRKDDTEKFAAFTLDPRSFCAATKALPNTKHITGTFDSRLHCALFHHSGCSCGANIQWGVVRSCDRCDTDFCFTVVTQGVPGEPKEESFWVFTSWRNMAAGVQPDDPVWQARVIQPCKVIWSVMAIFSVRTTSSTVKRVRTFCVQTKSPTTVYPGCPRL</sequence>